<dbReference type="InterPro" id="IPR009057">
    <property type="entry name" value="Homeodomain-like_sf"/>
</dbReference>
<accession>A0ABT8JCV4</accession>
<organism evidence="7 8">
    <name type="scientific">Paenibacillus vandeheii</name>
    <dbReference type="NCBI Taxonomy" id="3035917"/>
    <lineage>
        <taxon>Bacteria</taxon>
        <taxon>Bacillati</taxon>
        <taxon>Bacillota</taxon>
        <taxon>Bacilli</taxon>
        <taxon>Bacillales</taxon>
        <taxon>Paenibacillaceae</taxon>
        <taxon>Paenibacillus</taxon>
    </lineage>
</organism>
<dbReference type="Gene3D" id="3.40.50.2300">
    <property type="match status" value="1"/>
</dbReference>
<dbReference type="Proteomes" id="UP001174205">
    <property type="component" value="Unassembled WGS sequence"/>
</dbReference>
<dbReference type="SMART" id="SM00342">
    <property type="entry name" value="HTH_ARAC"/>
    <property type="match status" value="1"/>
</dbReference>
<dbReference type="InterPro" id="IPR018062">
    <property type="entry name" value="HTH_AraC-typ_CS"/>
</dbReference>
<evidence type="ECO:0000256" key="4">
    <source>
        <dbReference type="PROSITE-ProRule" id="PRU00169"/>
    </source>
</evidence>
<dbReference type="SUPFAM" id="SSF46689">
    <property type="entry name" value="Homeodomain-like"/>
    <property type="match status" value="2"/>
</dbReference>
<evidence type="ECO:0000259" key="5">
    <source>
        <dbReference type="PROSITE" id="PS01124"/>
    </source>
</evidence>
<dbReference type="PROSITE" id="PS01124">
    <property type="entry name" value="HTH_ARAC_FAMILY_2"/>
    <property type="match status" value="1"/>
</dbReference>
<evidence type="ECO:0000259" key="6">
    <source>
        <dbReference type="PROSITE" id="PS50110"/>
    </source>
</evidence>
<dbReference type="InterPro" id="IPR020449">
    <property type="entry name" value="Tscrpt_reg_AraC-type_HTH"/>
</dbReference>
<dbReference type="CDD" id="cd00156">
    <property type="entry name" value="REC"/>
    <property type="match status" value="1"/>
</dbReference>
<keyword evidence="2" id="KW-0238">DNA-binding</keyword>
<dbReference type="EMBL" id="JAROCD010000008">
    <property type="protein sequence ID" value="MDN4602944.1"/>
    <property type="molecule type" value="Genomic_DNA"/>
</dbReference>
<name>A0ABT8JCV4_9BACL</name>
<sequence>MHNILLVDFSRYVFGELHQLLRRSNSEYVIGERVVCARTALSALSDQQFDVVLVSTGGYAAAGLWVCHHIRKISEIPILIMGGNDHFKLVRKALAYQVSDYLPGQLNRSALLQSLNRLQARLEPAQPKQNLYSLRSIIQLEGKPVHSAQVIQKIKAYVLDHLSGDITLKKISDMVHFNCAYLGQKFKLEESISFNDYLLQQRMEKAKLLLTTTDLRIYEIASEVGYTDTDWFYKKFRAYSGVSPNAYRKQQTFTA</sequence>
<keyword evidence="3" id="KW-0804">Transcription</keyword>
<dbReference type="RefSeq" id="WP_301247615.1">
    <property type="nucleotide sequence ID" value="NZ_JAROCD010000008.1"/>
</dbReference>
<evidence type="ECO:0000256" key="2">
    <source>
        <dbReference type="ARBA" id="ARBA00023125"/>
    </source>
</evidence>
<feature type="domain" description="Response regulatory" evidence="6">
    <location>
        <begin position="3"/>
        <end position="119"/>
    </location>
</feature>
<dbReference type="PROSITE" id="PS00041">
    <property type="entry name" value="HTH_ARAC_FAMILY_1"/>
    <property type="match status" value="1"/>
</dbReference>
<dbReference type="InterPro" id="IPR018060">
    <property type="entry name" value="HTH_AraC"/>
</dbReference>
<keyword evidence="1" id="KW-0805">Transcription regulation</keyword>
<dbReference type="Pfam" id="PF12833">
    <property type="entry name" value="HTH_18"/>
    <property type="match status" value="1"/>
</dbReference>
<keyword evidence="8" id="KW-1185">Reference proteome</keyword>
<dbReference type="PRINTS" id="PR00032">
    <property type="entry name" value="HTHARAC"/>
</dbReference>
<dbReference type="PROSITE" id="PS50110">
    <property type="entry name" value="RESPONSE_REGULATORY"/>
    <property type="match status" value="1"/>
</dbReference>
<evidence type="ECO:0000313" key="8">
    <source>
        <dbReference type="Proteomes" id="UP001174205"/>
    </source>
</evidence>
<evidence type="ECO:0000313" key="7">
    <source>
        <dbReference type="EMBL" id="MDN4602944.1"/>
    </source>
</evidence>
<dbReference type="Gene3D" id="1.10.10.60">
    <property type="entry name" value="Homeodomain-like"/>
    <property type="match status" value="2"/>
</dbReference>
<feature type="domain" description="HTH araC/xylS-type" evidence="5">
    <location>
        <begin position="152"/>
        <end position="250"/>
    </location>
</feature>
<evidence type="ECO:0000256" key="1">
    <source>
        <dbReference type="ARBA" id="ARBA00023015"/>
    </source>
</evidence>
<dbReference type="PANTHER" id="PTHR43280:SF28">
    <property type="entry name" value="HTH-TYPE TRANSCRIPTIONAL ACTIVATOR RHAS"/>
    <property type="match status" value="1"/>
</dbReference>
<dbReference type="InterPro" id="IPR011006">
    <property type="entry name" value="CheY-like_superfamily"/>
</dbReference>
<comment type="caution">
    <text evidence="4">Lacks conserved residue(s) required for the propagation of feature annotation.</text>
</comment>
<protein>
    <submittedName>
        <fullName evidence="7">Helix-turn-helix domain-containing protein</fullName>
    </submittedName>
</protein>
<comment type="caution">
    <text evidence="7">The sequence shown here is derived from an EMBL/GenBank/DDBJ whole genome shotgun (WGS) entry which is preliminary data.</text>
</comment>
<dbReference type="SUPFAM" id="SSF52172">
    <property type="entry name" value="CheY-like"/>
    <property type="match status" value="1"/>
</dbReference>
<reference evidence="7" key="1">
    <citation type="submission" date="2023-03" db="EMBL/GenBank/DDBJ databases">
        <title>MT1 and MT2 Draft Genomes of Novel Species.</title>
        <authorList>
            <person name="Venkateswaran K."/>
        </authorList>
    </citation>
    <scope>NUCLEOTIDE SEQUENCE</scope>
    <source>
        <strain evidence="7">F6_3S_P_1C</strain>
    </source>
</reference>
<gene>
    <name evidence="7" type="ORF">P5G61_17025</name>
</gene>
<dbReference type="PANTHER" id="PTHR43280">
    <property type="entry name" value="ARAC-FAMILY TRANSCRIPTIONAL REGULATOR"/>
    <property type="match status" value="1"/>
</dbReference>
<evidence type="ECO:0000256" key="3">
    <source>
        <dbReference type="ARBA" id="ARBA00023163"/>
    </source>
</evidence>
<dbReference type="InterPro" id="IPR001789">
    <property type="entry name" value="Sig_transdc_resp-reg_receiver"/>
</dbReference>
<proteinExistence type="predicted"/>